<feature type="transmembrane region" description="Helical" evidence="8">
    <location>
        <begin position="260"/>
        <end position="280"/>
    </location>
</feature>
<keyword evidence="6 8" id="KW-1133">Transmembrane helix</keyword>
<evidence type="ECO:0000256" key="7">
    <source>
        <dbReference type="ARBA" id="ARBA00023136"/>
    </source>
</evidence>
<feature type="transmembrane region" description="Helical" evidence="8">
    <location>
        <begin position="109"/>
        <end position="127"/>
    </location>
</feature>
<dbReference type="Gene3D" id="1.20.1530.20">
    <property type="match status" value="1"/>
</dbReference>
<feature type="transmembrane region" description="Helical" evidence="8">
    <location>
        <begin position="43"/>
        <end position="62"/>
    </location>
</feature>
<evidence type="ECO:0000313" key="10">
    <source>
        <dbReference type="Proteomes" id="UP000273643"/>
    </source>
</evidence>
<dbReference type="RefSeq" id="WP_123636902.1">
    <property type="nucleotide sequence ID" value="NZ_RJUK01000001.1"/>
</dbReference>
<dbReference type="EMBL" id="RJUK01000001">
    <property type="protein sequence ID" value="ROQ19562.1"/>
    <property type="molecule type" value="Genomic_DNA"/>
</dbReference>
<comment type="similarity">
    <text evidence="2">Belongs to the auxin efflux carrier (TC 2.A.69) family.</text>
</comment>
<feature type="transmembrane region" description="Helical" evidence="8">
    <location>
        <begin position="166"/>
        <end position="189"/>
    </location>
</feature>
<gene>
    <name evidence="9" type="ORF">EDC38_0146</name>
</gene>
<feature type="transmembrane region" description="Helical" evidence="8">
    <location>
        <begin position="74"/>
        <end position="97"/>
    </location>
</feature>
<accession>A0A3N1NLB3</accession>
<evidence type="ECO:0000256" key="5">
    <source>
        <dbReference type="ARBA" id="ARBA00022692"/>
    </source>
</evidence>
<proteinExistence type="inferred from homology"/>
<dbReference type="PANTHER" id="PTHR36838:SF4">
    <property type="entry name" value="AUXIN EFFLUX CARRIER FAMILY PROTEIN"/>
    <property type="match status" value="1"/>
</dbReference>
<keyword evidence="10" id="KW-1185">Reference proteome</keyword>
<feature type="transmembrane region" description="Helical" evidence="8">
    <location>
        <begin position="232"/>
        <end position="254"/>
    </location>
</feature>
<protein>
    <recommendedName>
        <fullName evidence="11">AEC family transporter</fullName>
    </recommendedName>
</protein>
<evidence type="ECO:0000256" key="2">
    <source>
        <dbReference type="ARBA" id="ARBA00010145"/>
    </source>
</evidence>
<dbReference type="AlphaFoldDB" id="A0A3N1NLB3"/>
<evidence type="ECO:0000313" key="9">
    <source>
        <dbReference type="EMBL" id="ROQ19562.1"/>
    </source>
</evidence>
<evidence type="ECO:0008006" key="11">
    <source>
        <dbReference type="Google" id="ProtNLM"/>
    </source>
</evidence>
<dbReference type="PANTHER" id="PTHR36838">
    <property type="entry name" value="AUXIN EFFLUX CARRIER FAMILY PROTEIN"/>
    <property type="match status" value="1"/>
</dbReference>
<feature type="transmembrane region" description="Helical" evidence="8">
    <location>
        <begin position="6"/>
        <end position="31"/>
    </location>
</feature>
<dbReference type="Pfam" id="PF03547">
    <property type="entry name" value="Mem_trans"/>
    <property type="match status" value="1"/>
</dbReference>
<dbReference type="GO" id="GO:0055085">
    <property type="term" value="P:transmembrane transport"/>
    <property type="evidence" value="ECO:0007669"/>
    <property type="project" value="InterPro"/>
</dbReference>
<dbReference type="InterPro" id="IPR038770">
    <property type="entry name" value="Na+/solute_symporter_sf"/>
</dbReference>
<keyword evidence="5 8" id="KW-0812">Transmembrane</keyword>
<evidence type="ECO:0000256" key="1">
    <source>
        <dbReference type="ARBA" id="ARBA00004651"/>
    </source>
</evidence>
<feature type="transmembrane region" description="Helical" evidence="8">
    <location>
        <begin position="287"/>
        <end position="312"/>
    </location>
</feature>
<keyword evidence="3" id="KW-0813">Transport</keyword>
<evidence type="ECO:0000256" key="8">
    <source>
        <dbReference type="SAM" id="Phobius"/>
    </source>
</evidence>
<dbReference type="OrthoDB" id="9786439at2"/>
<comment type="subcellular location">
    <subcellularLocation>
        <location evidence="1">Cell membrane</location>
        <topology evidence="1">Multi-pass membrane protein</topology>
    </subcellularLocation>
</comment>
<evidence type="ECO:0000256" key="6">
    <source>
        <dbReference type="ARBA" id="ARBA00022989"/>
    </source>
</evidence>
<dbReference type="GO" id="GO:0005886">
    <property type="term" value="C:plasma membrane"/>
    <property type="evidence" value="ECO:0007669"/>
    <property type="project" value="UniProtKB-SubCell"/>
</dbReference>
<reference evidence="9 10" key="1">
    <citation type="submission" date="2018-11" db="EMBL/GenBank/DDBJ databases">
        <title>Genomic Encyclopedia of Type Strains, Phase IV (KMG-IV): sequencing the most valuable type-strain genomes for metagenomic binning, comparative biology and taxonomic classification.</title>
        <authorList>
            <person name="Goeker M."/>
        </authorList>
    </citation>
    <scope>NUCLEOTIDE SEQUENCE [LARGE SCALE GENOMIC DNA]</scope>
    <source>
        <strain evidence="9 10">DSM 16974</strain>
    </source>
</reference>
<dbReference type="InterPro" id="IPR004776">
    <property type="entry name" value="Mem_transp_PIN-like"/>
</dbReference>
<feature type="transmembrane region" description="Helical" evidence="8">
    <location>
        <begin position="133"/>
        <end position="154"/>
    </location>
</feature>
<comment type="caution">
    <text evidence="9">The sequence shown here is derived from an EMBL/GenBank/DDBJ whole genome shotgun (WGS) entry which is preliminary data.</text>
</comment>
<name>A0A3N1NLB3_9GAMM</name>
<dbReference type="Proteomes" id="UP000273643">
    <property type="component" value="Unassembled WGS sequence"/>
</dbReference>
<sequence>MDSTNLLSTFLFSLAVTTPIFLMVILGAVLRRIGMIDETFINTASRLVFAVGLPVLLFFSSATTDFGAAADGRILFAVVAGAIAIFLLSLLTADGFVRDRRDRGVLAQAAFRGNLVIIGLAYCANAYGESGVAMAALPIAITIVLYNVLSVIALNRDLDSRRGMRGVFSGVVRNPLIIGIVAGLFYGWIEGPMPEPVQRAGNYLGEMSLPLALLCVGGALDLKSLRQVGGGALAATTWKLIVSPLVGVLIALALGLEGQALAVVFLLAASPTATASFVMVRAMGGNASLAATMIVQSTVFGLVTVTLGLWILQALAS</sequence>
<evidence type="ECO:0000256" key="4">
    <source>
        <dbReference type="ARBA" id="ARBA00022475"/>
    </source>
</evidence>
<keyword evidence="7 8" id="KW-0472">Membrane</keyword>
<organism evidence="9 10">
    <name type="scientific">Marinimicrobium koreense</name>
    <dbReference type="NCBI Taxonomy" id="306545"/>
    <lineage>
        <taxon>Bacteria</taxon>
        <taxon>Pseudomonadati</taxon>
        <taxon>Pseudomonadota</taxon>
        <taxon>Gammaproteobacteria</taxon>
        <taxon>Cellvibrionales</taxon>
        <taxon>Cellvibrionaceae</taxon>
        <taxon>Marinimicrobium</taxon>
    </lineage>
</organism>
<keyword evidence="4" id="KW-1003">Cell membrane</keyword>
<evidence type="ECO:0000256" key="3">
    <source>
        <dbReference type="ARBA" id="ARBA00022448"/>
    </source>
</evidence>